<dbReference type="InterPro" id="IPR029044">
    <property type="entry name" value="Nucleotide-diphossugar_trans"/>
</dbReference>
<name>A0A6J5M9I3_9CAUD</name>
<dbReference type="EMBL" id="LR796420">
    <property type="protein sequence ID" value="CAB4143344.1"/>
    <property type="molecule type" value="Genomic_DNA"/>
</dbReference>
<reference evidence="2" key="1">
    <citation type="submission" date="2020-04" db="EMBL/GenBank/DDBJ databases">
        <authorList>
            <person name="Chiriac C."/>
            <person name="Salcher M."/>
            <person name="Ghai R."/>
            <person name="Kavagutti S V."/>
        </authorList>
    </citation>
    <scope>NUCLEOTIDE SEQUENCE</scope>
</reference>
<accession>A0A6J5M9I3</accession>
<proteinExistence type="predicted"/>
<evidence type="ECO:0000259" key="1">
    <source>
        <dbReference type="Pfam" id="PF00535"/>
    </source>
</evidence>
<organism evidence="2">
    <name type="scientific">uncultured Caudovirales phage</name>
    <dbReference type="NCBI Taxonomy" id="2100421"/>
    <lineage>
        <taxon>Viruses</taxon>
        <taxon>Duplodnaviria</taxon>
        <taxon>Heunggongvirae</taxon>
        <taxon>Uroviricota</taxon>
        <taxon>Caudoviricetes</taxon>
        <taxon>Peduoviridae</taxon>
        <taxon>Maltschvirus</taxon>
        <taxon>Maltschvirus maltsch</taxon>
    </lineage>
</organism>
<dbReference type="Gene3D" id="3.90.550.10">
    <property type="entry name" value="Spore Coat Polysaccharide Biosynthesis Protein SpsA, Chain A"/>
    <property type="match status" value="1"/>
</dbReference>
<gene>
    <name evidence="2" type="ORF">UFOVP449_164</name>
</gene>
<dbReference type="CDD" id="cd00761">
    <property type="entry name" value="Glyco_tranf_GTA_type"/>
    <property type="match status" value="1"/>
</dbReference>
<dbReference type="SUPFAM" id="SSF53448">
    <property type="entry name" value="Nucleotide-diphospho-sugar transferases"/>
    <property type="match status" value="1"/>
</dbReference>
<dbReference type="Pfam" id="PF00535">
    <property type="entry name" value="Glycos_transf_2"/>
    <property type="match status" value="1"/>
</dbReference>
<sequence length="212" mass="24785">MDKFSVIIPTIWKSEYTMELLKRYSDCQYVGEIILIDNASHLNKNIEFQKVIHIKENENTFVNPAWNKGVSLSNFDYITISNDDILFDVNEYYELLTQTINQAPFETLGYIGSHSDNYVIKIDKSPVLELYDNQTNKGGWGCLFSFHKQNWKPIPEQLKIWYGDNWIHMIAHPILHLSGINIETKMSTSSDLEEIRAVRDNDVKEWHRLLGI</sequence>
<feature type="domain" description="Glycosyltransferase 2-like" evidence="1">
    <location>
        <begin position="5"/>
        <end position="97"/>
    </location>
</feature>
<protein>
    <submittedName>
        <fullName evidence="2">Glyco_tranf_GTA_type domain containing protein</fullName>
    </submittedName>
</protein>
<evidence type="ECO:0000313" key="2">
    <source>
        <dbReference type="EMBL" id="CAB4143344.1"/>
    </source>
</evidence>
<dbReference type="InterPro" id="IPR001173">
    <property type="entry name" value="Glyco_trans_2-like"/>
</dbReference>